<dbReference type="GO" id="GO:0000103">
    <property type="term" value="P:sulfate assimilation"/>
    <property type="evidence" value="ECO:0007669"/>
    <property type="project" value="Ensembl"/>
</dbReference>
<comment type="subcellular location">
    <subcellularLocation>
        <location evidence="1">Cytoplasm</location>
    </subcellularLocation>
</comment>
<protein>
    <recommendedName>
        <fullName evidence="5">Sulfotransferase</fullName>
        <ecNumber evidence="5">2.8.2.-</ecNumber>
    </recommendedName>
</protein>
<dbReference type="Ensembl" id="ENSSPUT00000012879.1">
    <property type="protein sequence ID" value="ENSSPUP00000012080.1"/>
    <property type="gene ID" value="ENSSPUG00000009253.1"/>
</dbReference>
<dbReference type="Gene3D" id="3.40.50.300">
    <property type="entry name" value="P-loop containing nucleotide triphosphate hydrolases"/>
    <property type="match status" value="1"/>
</dbReference>
<evidence type="ECO:0000313" key="8">
    <source>
        <dbReference type="Proteomes" id="UP000694392"/>
    </source>
</evidence>
<keyword evidence="3" id="KW-0963">Cytoplasm</keyword>
<dbReference type="Proteomes" id="UP000694392">
    <property type="component" value="Unplaced"/>
</dbReference>
<comment type="similarity">
    <text evidence="2 5">Belongs to the sulfotransferase 1 family.</text>
</comment>
<accession>A0A8D0GXE5</accession>
<dbReference type="Pfam" id="PF00685">
    <property type="entry name" value="Sulfotransfer_1"/>
    <property type="match status" value="1"/>
</dbReference>
<dbReference type="InterPro" id="IPR027417">
    <property type="entry name" value="P-loop_NTPase"/>
</dbReference>
<proteinExistence type="inferred from homology"/>
<reference evidence="7" key="1">
    <citation type="submission" date="2025-08" db="UniProtKB">
        <authorList>
            <consortium name="Ensembl"/>
        </authorList>
    </citation>
    <scope>IDENTIFICATION</scope>
</reference>
<dbReference type="GO" id="GO:0004062">
    <property type="term" value="F:aryl sulfotransferase activity"/>
    <property type="evidence" value="ECO:0007669"/>
    <property type="project" value="Ensembl"/>
</dbReference>
<dbReference type="GeneTree" id="ENSGT00940000162879"/>
<dbReference type="EC" id="2.8.2.-" evidence="5"/>
<evidence type="ECO:0000259" key="6">
    <source>
        <dbReference type="Pfam" id="PF00685"/>
    </source>
</evidence>
<dbReference type="SUPFAM" id="SSF52540">
    <property type="entry name" value="P-loop containing nucleoside triphosphate hydrolases"/>
    <property type="match status" value="1"/>
</dbReference>
<dbReference type="OMA" id="IAEEWSQ"/>
<evidence type="ECO:0000256" key="2">
    <source>
        <dbReference type="ARBA" id="ARBA00005771"/>
    </source>
</evidence>
<dbReference type="InterPro" id="IPR000863">
    <property type="entry name" value="Sulfotransferase_dom"/>
</dbReference>
<name>A0A8D0GXE5_SPHPU</name>
<dbReference type="AlphaFoldDB" id="A0A8D0GXE5"/>
<dbReference type="GO" id="GO:0051923">
    <property type="term" value="P:sulfation"/>
    <property type="evidence" value="ECO:0007669"/>
    <property type="project" value="Ensembl"/>
</dbReference>
<evidence type="ECO:0000256" key="5">
    <source>
        <dbReference type="RuleBase" id="RU361155"/>
    </source>
</evidence>
<keyword evidence="8" id="KW-1185">Reference proteome</keyword>
<evidence type="ECO:0000256" key="3">
    <source>
        <dbReference type="ARBA" id="ARBA00022490"/>
    </source>
</evidence>
<dbReference type="FunFam" id="3.40.50.300:FF:000433">
    <property type="entry name" value="Estrogen sulfotransferase"/>
    <property type="match status" value="1"/>
</dbReference>
<keyword evidence="4 5" id="KW-0808">Transferase</keyword>
<feature type="domain" description="Sulfotransferase" evidence="6">
    <location>
        <begin position="38"/>
        <end position="286"/>
    </location>
</feature>
<dbReference type="PANTHER" id="PTHR11783">
    <property type="entry name" value="SULFOTRANSFERASE SULT"/>
    <property type="match status" value="1"/>
</dbReference>
<organism evidence="7 8">
    <name type="scientific">Sphenodon punctatus</name>
    <name type="common">Tuatara</name>
    <name type="synonym">Hatteria punctata</name>
    <dbReference type="NCBI Taxonomy" id="8508"/>
    <lineage>
        <taxon>Eukaryota</taxon>
        <taxon>Metazoa</taxon>
        <taxon>Chordata</taxon>
        <taxon>Craniata</taxon>
        <taxon>Vertebrata</taxon>
        <taxon>Euteleostomi</taxon>
        <taxon>Lepidosauria</taxon>
        <taxon>Sphenodontia</taxon>
        <taxon>Sphenodontidae</taxon>
        <taxon>Sphenodon</taxon>
    </lineage>
</organism>
<evidence type="ECO:0000256" key="1">
    <source>
        <dbReference type="ARBA" id="ARBA00004496"/>
    </source>
</evidence>
<dbReference type="GO" id="GO:0005737">
    <property type="term" value="C:cytoplasm"/>
    <property type="evidence" value="ECO:0007669"/>
    <property type="project" value="UniProtKB-SubCell"/>
</dbReference>
<evidence type="ECO:0000313" key="7">
    <source>
        <dbReference type="Ensembl" id="ENSSPUP00000012080.1"/>
    </source>
</evidence>
<sequence>MENKESVFRRKLEMVHGVPLFWSIAEEWAQVETFQAQPDDLLIATYPKSGTTWVSEIVDMIYNEGDAEKCKRDAIFNRVPFMELIIPGMTNGVAKLTEIPPPRLVKTHLPVQLLPKSFWENDCKVIYVARNAKDVAVSYYHFYKMAKMHPEPGTWDEFLEKFMTGEVCFGSWYEHVKGWWEKTTSQRILYLFYEDMKEDPQREIRKVLRFLEKDLKEEVVRKILHHTSFQEMQKNPTANYKMMTQSEMDHSVSPFMRKGIAGDWKNHFTVAQNEKFDQDYEEKMVGSVPQFRMEI</sequence>
<evidence type="ECO:0000256" key="4">
    <source>
        <dbReference type="ARBA" id="ARBA00022679"/>
    </source>
</evidence>
<reference evidence="7" key="2">
    <citation type="submission" date="2025-09" db="UniProtKB">
        <authorList>
            <consortium name="Ensembl"/>
        </authorList>
    </citation>
    <scope>IDENTIFICATION</scope>
</reference>